<feature type="compositionally biased region" description="Basic and acidic residues" evidence="4">
    <location>
        <begin position="72"/>
        <end position="84"/>
    </location>
</feature>
<evidence type="ECO:0000256" key="1">
    <source>
        <dbReference type="ARBA" id="ARBA00023015"/>
    </source>
</evidence>
<evidence type="ECO:0000256" key="3">
    <source>
        <dbReference type="ARBA" id="ARBA00023242"/>
    </source>
</evidence>
<keyword evidence="3" id="KW-0539">Nucleus</keyword>
<gene>
    <name evidence="5" type="ORF">A4U43_C07F14200</name>
</gene>
<evidence type="ECO:0008006" key="7">
    <source>
        <dbReference type="Google" id="ProtNLM"/>
    </source>
</evidence>
<sequence length="117" mass="13579">MNKKYENSFATYCNEISDNWDRIAEELGVDVEDVKKNYRLFEEDIDAIEDDRVPLPSYLDDEVADAGAHGKKGGEGKGRAEQEQRKRIVWIEEEHRISDKELLCFQVTEKVVKNISE</sequence>
<accession>A0A5P1EBV0</accession>
<evidence type="ECO:0000256" key="4">
    <source>
        <dbReference type="SAM" id="MobiDB-lite"/>
    </source>
</evidence>
<dbReference type="PANTHER" id="PTHR43952">
    <property type="entry name" value="MYB FAMILY TRANSCRIPTION FACTOR-RELATED"/>
    <property type="match status" value="1"/>
</dbReference>
<feature type="region of interest" description="Disordered" evidence="4">
    <location>
        <begin position="65"/>
        <end position="84"/>
    </location>
</feature>
<dbReference type="Gramene" id="ONK63356">
    <property type="protein sequence ID" value="ONK63356"/>
    <property type="gene ID" value="A4U43_C07F14200"/>
</dbReference>
<dbReference type="InterPro" id="IPR044636">
    <property type="entry name" value="RADIALIS-like"/>
</dbReference>
<protein>
    <recommendedName>
        <fullName evidence="7">SANT domain-containing protein</fullName>
    </recommendedName>
</protein>
<evidence type="ECO:0000256" key="2">
    <source>
        <dbReference type="ARBA" id="ARBA00023163"/>
    </source>
</evidence>
<keyword evidence="2" id="KW-0804">Transcription</keyword>
<dbReference type="Proteomes" id="UP000243459">
    <property type="component" value="Chromosome 7"/>
</dbReference>
<dbReference type="GO" id="GO:0003700">
    <property type="term" value="F:DNA-binding transcription factor activity"/>
    <property type="evidence" value="ECO:0007669"/>
    <property type="project" value="InterPro"/>
</dbReference>
<dbReference type="PANTHER" id="PTHR43952:SF75">
    <property type="entry name" value="PROTEIN RADIALIS-LIKE 6"/>
    <property type="match status" value="1"/>
</dbReference>
<dbReference type="AlphaFoldDB" id="A0A5P1EBV0"/>
<name>A0A5P1EBV0_ASPOF</name>
<evidence type="ECO:0000313" key="5">
    <source>
        <dbReference type="EMBL" id="ONK63356.1"/>
    </source>
</evidence>
<organism evidence="5 6">
    <name type="scientific">Asparagus officinalis</name>
    <name type="common">Garden asparagus</name>
    <dbReference type="NCBI Taxonomy" id="4686"/>
    <lineage>
        <taxon>Eukaryota</taxon>
        <taxon>Viridiplantae</taxon>
        <taxon>Streptophyta</taxon>
        <taxon>Embryophyta</taxon>
        <taxon>Tracheophyta</taxon>
        <taxon>Spermatophyta</taxon>
        <taxon>Magnoliopsida</taxon>
        <taxon>Liliopsida</taxon>
        <taxon>Asparagales</taxon>
        <taxon>Asparagaceae</taxon>
        <taxon>Asparagoideae</taxon>
        <taxon>Asparagus</taxon>
    </lineage>
</organism>
<dbReference type="OMA" id="LIVVEMC"/>
<evidence type="ECO:0000313" key="6">
    <source>
        <dbReference type="Proteomes" id="UP000243459"/>
    </source>
</evidence>
<reference evidence="6" key="1">
    <citation type="journal article" date="2017" name="Nat. Commun.">
        <title>The asparagus genome sheds light on the origin and evolution of a young Y chromosome.</title>
        <authorList>
            <person name="Harkess A."/>
            <person name="Zhou J."/>
            <person name="Xu C."/>
            <person name="Bowers J.E."/>
            <person name="Van der Hulst R."/>
            <person name="Ayyampalayam S."/>
            <person name="Mercati F."/>
            <person name="Riccardi P."/>
            <person name="McKain M.R."/>
            <person name="Kakrana A."/>
            <person name="Tang H."/>
            <person name="Ray J."/>
            <person name="Groenendijk J."/>
            <person name="Arikit S."/>
            <person name="Mathioni S.M."/>
            <person name="Nakano M."/>
            <person name="Shan H."/>
            <person name="Telgmann-Rauber A."/>
            <person name="Kanno A."/>
            <person name="Yue Z."/>
            <person name="Chen H."/>
            <person name="Li W."/>
            <person name="Chen Y."/>
            <person name="Xu X."/>
            <person name="Zhang Y."/>
            <person name="Luo S."/>
            <person name="Chen H."/>
            <person name="Gao J."/>
            <person name="Mao Z."/>
            <person name="Pires J.C."/>
            <person name="Luo M."/>
            <person name="Kudrna D."/>
            <person name="Wing R.A."/>
            <person name="Meyers B.C."/>
            <person name="Yi K."/>
            <person name="Kong H."/>
            <person name="Lavrijsen P."/>
            <person name="Sunseri F."/>
            <person name="Falavigna A."/>
            <person name="Ye Y."/>
            <person name="Leebens-Mack J.H."/>
            <person name="Chen G."/>
        </authorList>
    </citation>
    <scope>NUCLEOTIDE SEQUENCE [LARGE SCALE GENOMIC DNA]</scope>
    <source>
        <strain evidence="6">cv. DH0086</strain>
    </source>
</reference>
<keyword evidence="6" id="KW-1185">Reference proteome</keyword>
<proteinExistence type="predicted"/>
<dbReference type="EMBL" id="CM007387">
    <property type="protein sequence ID" value="ONK63356.1"/>
    <property type="molecule type" value="Genomic_DNA"/>
</dbReference>
<keyword evidence="1" id="KW-0805">Transcription regulation</keyword>